<feature type="transmembrane region" description="Helical" evidence="7">
    <location>
        <begin position="407"/>
        <end position="429"/>
    </location>
</feature>
<feature type="transmembrane region" description="Helical" evidence="7">
    <location>
        <begin position="518"/>
        <end position="540"/>
    </location>
</feature>
<organism evidence="9 10">
    <name type="scientific">Scylla paramamosain</name>
    <name type="common">Mud crab</name>
    <dbReference type="NCBI Taxonomy" id="85552"/>
    <lineage>
        <taxon>Eukaryota</taxon>
        <taxon>Metazoa</taxon>
        <taxon>Ecdysozoa</taxon>
        <taxon>Arthropoda</taxon>
        <taxon>Crustacea</taxon>
        <taxon>Multicrustacea</taxon>
        <taxon>Malacostraca</taxon>
        <taxon>Eumalacostraca</taxon>
        <taxon>Eucarida</taxon>
        <taxon>Decapoda</taxon>
        <taxon>Pleocyemata</taxon>
        <taxon>Brachyura</taxon>
        <taxon>Eubrachyura</taxon>
        <taxon>Portunoidea</taxon>
        <taxon>Portunidae</taxon>
        <taxon>Portuninae</taxon>
        <taxon>Scylla</taxon>
    </lineage>
</organism>
<evidence type="ECO:0000256" key="3">
    <source>
        <dbReference type="ARBA" id="ARBA00022989"/>
    </source>
</evidence>
<dbReference type="FunFam" id="3.10.20.90:FF:000046">
    <property type="entry name" value="Homocysteine-responsive endoplasmic reticulum-resident ubiquitin-like domain member 2 protein"/>
    <property type="match status" value="1"/>
</dbReference>
<proteinExistence type="predicted"/>
<evidence type="ECO:0000256" key="1">
    <source>
        <dbReference type="ARBA" id="ARBA00004370"/>
    </source>
</evidence>
<comment type="subcellular location">
    <subcellularLocation>
        <location evidence="1">Membrane</location>
    </subcellularLocation>
</comment>
<name>A0AAW0SXX7_SCYPA</name>
<dbReference type="Gene3D" id="3.10.20.90">
    <property type="entry name" value="Phosphatidylinositol 3-kinase Catalytic Subunit, Chain A, domain 1"/>
    <property type="match status" value="1"/>
</dbReference>
<comment type="caution">
    <text evidence="9">The sequence shown here is derived from an EMBL/GenBank/DDBJ whole genome shotgun (WGS) entry which is preliminary data.</text>
</comment>
<feature type="region of interest" description="Disordered" evidence="6">
    <location>
        <begin position="242"/>
        <end position="274"/>
    </location>
</feature>
<feature type="region of interest" description="Disordered" evidence="6">
    <location>
        <begin position="442"/>
        <end position="489"/>
    </location>
</feature>
<evidence type="ECO:0000256" key="6">
    <source>
        <dbReference type="SAM" id="MobiDB-lite"/>
    </source>
</evidence>
<accession>A0AAW0SXX7</accession>
<evidence type="ECO:0000259" key="8">
    <source>
        <dbReference type="PROSITE" id="PS50053"/>
    </source>
</evidence>
<keyword evidence="3 7" id="KW-1133">Transmembrane helix</keyword>
<dbReference type="PRINTS" id="PR01217">
    <property type="entry name" value="PRICHEXTENSN"/>
</dbReference>
<dbReference type="PANTHER" id="PTHR12943">
    <property type="entry name" value="HOMOCYSTEINE-RESPONSIVE ENDOPLASMIC RETICULUM-RESIDENT UNIQUITIN-LIKE DOMAIN HERPUD PROTEIN FAMILY MEMBER"/>
    <property type="match status" value="1"/>
</dbReference>
<feature type="compositionally biased region" description="Pro residues" evidence="6">
    <location>
        <begin position="258"/>
        <end position="270"/>
    </location>
</feature>
<evidence type="ECO:0000256" key="2">
    <source>
        <dbReference type="ARBA" id="ARBA00022692"/>
    </source>
</evidence>
<feature type="compositionally biased region" description="Gly residues" evidence="6">
    <location>
        <begin position="1"/>
        <end position="20"/>
    </location>
</feature>
<dbReference type="Proteomes" id="UP001487740">
    <property type="component" value="Unassembled WGS sequence"/>
</dbReference>
<gene>
    <name evidence="9" type="ORF">O3P69_019733</name>
</gene>
<evidence type="ECO:0000313" key="10">
    <source>
        <dbReference type="Proteomes" id="UP001487740"/>
    </source>
</evidence>
<reference evidence="9 10" key="1">
    <citation type="submission" date="2023-03" db="EMBL/GenBank/DDBJ databases">
        <title>High-quality genome of Scylla paramamosain provides insights in environmental adaptation.</title>
        <authorList>
            <person name="Zhang L."/>
        </authorList>
    </citation>
    <scope>NUCLEOTIDE SEQUENCE [LARGE SCALE GENOMIC DNA]</scope>
    <source>
        <strain evidence="9">LZ_2023a</strain>
        <tissue evidence="9">Muscle</tissue>
    </source>
</reference>
<dbReference type="SMART" id="SM00213">
    <property type="entry name" value="UBQ"/>
    <property type="match status" value="1"/>
</dbReference>
<feature type="compositionally biased region" description="Acidic residues" evidence="6">
    <location>
        <begin position="467"/>
        <end position="483"/>
    </location>
</feature>
<sequence length="556" mass="60747">MGVRRGGGWPISGRRGGGGRTQLLHDSRLTTTFCTFFPSVPRRRAHSRHACPAGPAFCGGGERGPRPLPGEGAAGVDYWAPLPHFCPCLPSCTPEMEEPVILIVKAANQTTADQRVECEARWSVATLKAHLTRTHPAHPKPEEQRLIYSGQLLSDHLLLCNILRRPAEDNTYTIHLVCSPPPPTLRQAPRPPPGPPTTPAEAPRRCRTDHGDRVCTGVNYTEVTRSLRCQAVLQSFAISDGVRRRHPTTSNTPTLDAPGPPTHAPSPPLAPHAATGAILQPSADPMHQVAAMQQMYAHYMAYVQYMQMGGGMGGLPWPQQMIQIPPPPNPATATTAAATAPPESPEQPQPDPTQPADPPPQAPPPQPIRMNAQGGEVEEDEEEEGAARDWLDWVYVLSRMAVLLSIVYFYSTLSRFMVVVFITMLLYLYQAGWFRPARRVDGLPPQPNPPNNNNNNNNNNNAAHTQEEEEEEDEEEEEEEEEEEHLKTAVSDEVEVEVLLLCDSLWRRDCTAATPTPAVMWPGSVVVVVVVAVLALGASLPPLAPLPVPLASQHRT</sequence>
<dbReference type="CDD" id="cd01790">
    <property type="entry name" value="Ubl_HERP"/>
    <property type="match status" value="1"/>
</dbReference>
<dbReference type="InterPro" id="IPR039751">
    <property type="entry name" value="HERPUD1/2"/>
</dbReference>
<protein>
    <recommendedName>
        <fullName evidence="8">Ubiquitin-like domain-containing protein</fullName>
    </recommendedName>
</protein>
<evidence type="ECO:0000256" key="5">
    <source>
        <dbReference type="ARBA" id="ARBA00023230"/>
    </source>
</evidence>
<feature type="compositionally biased region" description="Pro residues" evidence="6">
    <location>
        <begin position="181"/>
        <end position="198"/>
    </location>
</feature>
<dbReference type="InterPro" id="IPR000626">
    <property type="entry name" value="Ubiquitin-like_dom"/>
</dbReference>
<feature type="compositionally biased region" description="Low complexity" evidence="6">
    <location>
        <begin position="451"/>
        <end position="464"/>
    </location>
</feature>
<keyword evidence="10" id="KW-1185">Reference proteome</keyword>
<keyword evidence="5" id="KW-0834">Unfolded protein response</keyword>
<feature type="compositionally biased region" description="Pro residues" evidence="6">
    <location>
        <begin position="342"/>
        <end position="367"/>
    </location>
</feature>
<dbReference type="EMBL" id="JARAKH010000043">
    <property type="protein sequence ID" value="KAK8379913.1"/>
    <property type="molecule type" value="Genomic_DNA"/>
</dbReference>
<dbReference type="AlphaFoldDB" id="A0AAW0SXX7"/>
<evidence type="ECO:0000256" key="7">
    <source>
        <dbReference type="SAM" id="Phobius"/>
    </source>
</evidence>
<feature type="region of interest" description="Disordered" evidence="6">
    <location>
        <begin position="319"/>
        <end position="386"/>
    </location>
</feature>
<dbReference type="GO" id="GO:0016020">
    <property type="term" value="C:membrane"/>
    <property type="evidence" value="ECO:0007669"/>
    <property type="project" value="UniProtKB-SubCell"/>
</dbReference>
<dbReference type="InterPro" id="IPR029071">
    <property type="entry name" value="Ubiquitin-like_domsf"/>
</dbReference>
<dbReference type="GO" id="GO:0030968">
    <property type="term" value="P:endoplasmic reticulum unfolded protein response"/>
    <property type="evidence" value="ECO:0007669"/>
    <property type="project" value="TreeGrafter"/>
</dbReference>
<keyword evidence="2 7" id="KW-0812">Transmembrane</keyword>
<evidence type="ECO:0000256" key="4">
    <source>
        <dbReference type="ARBA" id="ARBA00023136"/>
    </source>
</evidence>
<dbReference type="SUPFAM" id="SSF54236">
    <property type="entry name" value="Ubiquitin-like"/>
    <property type="match status" value="1"/>
</dbReference>
<feature type="region of interest" description="Disordered" evidence="6">
    <location>
        <begin position="181"/>
        <end position="208"/>
    </location>
</feature>
<feature type="compositionally biased region" description="Low complexity" evidence="6">
    <location>
        <begin position="331"/>
        <end position="341"/>
    </location>
</feature>
<evidence type="ECO:0000313" key="9">
    <source>
        <dbReference type="EMBL" id="KAK8379913.1"/>
    </source>
</evidence>
<dbReference type="PROSITE" id="PS50053">
    <property type="entry name" value="UBIQUITIN_2"/>
    <property type="match status" value="1"/>
</dbReference>
<keyword evidence="4 7" id="KW-0472">Membrane</keyword>
<feature type="domain" description="Ubiquitin-like" evidence="8">
    <location>
        <begin position="100"/>
        <end position="159"/>
    </location>
</feature>
<feature type="region of interest" description="Disordered" evidence="6">
    <location>
        <begin position="1"/>
        <end position="22"/>
    </location>
</feature>
<dbReference type="PANTHER" id="PTHR12943:SF27">
    <property type="entry name" value="HOMOCYSTEINE-INDUCED ENDOPLASMIC RETICULUM PROTEIN, ISOFORM A"/>
    <property type="match status" value="1"/>
</dbReference>